<dbReference type="PANTHER" id="PTHR37024:SF5">
    <property type="entry name" value="IMPA N-TERMINAL DOMAIN-CONTAINING PROTEIN"/>
    <property type="match status" value="1"/>
</dbReference>
<feature type="domain" description="ImpA N-terminal" evidence="2">
    <location>
        <begin position="26"/>
        <end position="123"/>
    </location>
</feature>
<accession>A0AAN1Y3T9</accession>
<evidence type="ECO:0000259" key="2">
    <source>
        <dbReference type="Pfam" id="PF06812"/>
    </source>
</evidence>
<feature type="domain" description="ImpA C-terminal" evidence="3">
    <location>
        <begin position="318"/>
        <end position="460"/>
    </location>
</feature>
<dbReference type="InterPro" id="IPR010657">
    <property type="entry name" value="ImpA_N"/>
</dbReference>
<organism evidence="4 5">
    <name type="scientific">Klebsiella quasipneumoniae subsp. quasipneumoniae</name>
    <dbReference type="NCBI Taxonomy" id="1667327"/>
    <lineage>
        <taxon>Bacteria</taxon>
        <taxon>Pseudomonadati</taxon>
        <taxon>Pseudomonadota</taxon>
        <taxon>Gammaproteobacteria</taxon>
        <taxon>Enterobacterales</taxon>
        <taxon>Enterobacteriaceae</taxon>
        <taxon>Klebsiella/Raoultella group</taxon>
        <taxon>Klebsiella</taxon>
        <taxon>Klebsiella pneumoniae complex</taxon>
    </lineage>
</organism>
<dbReference type="Pfam" id="PF06812">
    <property type="entry name" value="ImpA_N"/>
    <property type="match status" value="1"/>
</dbReference>
<protein>
    <submittedName>
        <fullName evidence="4">Type VI secretion system protein VasL</fullName>
    </submittedName>
</protein>
<sequence>MTPAPPSNLSLKDIMMTTHKDRRYKIGGDPRTLADFIALRAEMNKLSHPARPDINWPYAEQLARALLEHHGADLQTVAWYTLARARLDGLAGINEGLSLLETLLAHQGKNLWPQTLPARTEIFRTLSKRLRQVIRTLNLTPDDLASLSQAECSLQTFDAVLQRLEIAPENPLSDLRALLRSTATRFENLDPAPAPPVAPPVAMSEAALPDALVSEEDAAKAEPAPERQRRPEAEPLAPSSPAKRPAPGMASTPVAAARWKPFIAGMVTMLAVSGIAVGGWLALRQTDLPPTVMTQQAGPLADLPGASPHAPVDLRQAQRQLDDLARLAPDWAISYGDRLVQLALSRWPEQAKPLAQQWQRQLSAAALPAENLTGWAEGMRQLQRLAGQLNALDEQKGKYLTVSELKTAVFAIMQSLNRTVPLEEQLRELAALPAGQPWPAARGSLAELHLQQLIVEYALLKRKQPAPPPAARPATGGPSVSEAVK</sequence>
<evidence type="ECO:0000313" key="5">
    <source>
        <dbReference type="Proteomes" id="UP001058353"/>
    </source>
</evidence>
<evidence type="ECO:0000259" key="3">
    <source>
        <dbReference type="Pfam" id="PF12486"/>
    </source>
</evidence>
<evidence type="ECO:0000256" key="1">
    <source>
        <dbReference type="SAM" id="MobiDB-lite"/>
    </source>
</evidence>
<evidence type="ECO:0000313" key="4">
    <source>
        <dbReference type="EMBL" id="BDO12909.1"/>
    </source>
</evidence>
<dbReference type="InterPro" id="IPR021069">
    <property type="entry name" value="ImpA_C"/>
</dbReference>
<dbReference type="EMBL" id="AP026407">
    <property type="protein sequence ID" value="BDO12909.1"/>
    <property type="molecule type" value="Genomic_DNA"/>
</dbReference>
<proteinExistence type="predicted"/>
<feature type="compositionally biased region" description="Basic and acidic residues" evidence="1">
    <location>
        <begin position="217"/>
        <end position="233"/>
    </location>
</feature>
<dbReference type="AlphaFoldDB" id="A0AAN1Y3T9"/>
<feature type="region of interest" description="Disordered" evidence="1">
    <location>
        <begin position="215"/>
        <end position="251"/>
    </location>
</feature>
<dbReference type="PANTHER" id="PTHR37024">
    <property type="entry name" value="TYPE VI SECRETION SYSTEM DUF2094 AND IMPA-RELATED DOMAIN PROTEIN"/>
    <property type="match status" value="1"/>
</dbReference>
<dbReference type="Proteomes" id="UP001058353">
    <property type="component" value="Chromosome"/>
</dbReference>
<reference evidence="4" key="1">
    <citation type="submission" date="2022-07" db="EMBL/GenBank/DDBJ databases">
        <title>Complete genome sequence of carbapenem-resistant Klebsiella spp. in Japan.</title>
        <authorList>
            <person name="Maehana S."/>
            <person name="Suzuki M."/>
            <person name="Kitasato H."/>
        </authorList>
    </citation>
    <scope>NUCLEOTIDE SEQUENCE</scope>
    <source>
        <strain evidence="4">KAM644</strain>
    </source>
</reference>
<dbReference type="Pfam" id="PF12486">
    <property type="entry name" value="VasL"/>
    <property type="match status" value="1"/>
</dbReference>
<gene>
    <name evidence="4" type="primary">vasL</name>
    <name evidence="4" type="ORF">KAM644c_19750</name>
</gene>
<feature type="region of interest" description="Disordered" evidence="1">
    <location>
        <begin position="465"/>
        <end position="485"/>
    </location>
</feature>
<name>A0AAN1Y3T9_9ENTR</name>